<dbReference type="AlphaFoldDB" id="G5QKK1"/>
<dbReference type="EMBL" id="AFCT01001154">
    <property type="protein sequence ID" value="EHC87157.1"/>
    <property type="molecule type" value="Genomic_DNA"/>
</dbReference>
<reference evidence="1 2" key="1">
    <citation type="journal article" date="2011" name="BMC Genomics">
        <title>Genome sequencing reveals diversification of virulence factor content and possible host adaptation in distinct subpopulations of Salmonella enterica.</title>
        <authorList>
            <person name="den Bakker H.C."/>
            <person name="Moreno Switt A.I."/>
            <person name="Govoni G."/>
            <person name="Cummings C.A."/>
            <person name="Ranieri M.L."/>
            <person name="Degoricija L."/>
            <person name="Hoelzer K."/>
            <person name="Rodriguez-Rivera L.D."/>
            <person name="Brown S."/>
            <person name="Bolchacova E."/>
            <person name="Furtado M.R."/>
            <person name="Wiedmann M."/>
        </authorList>
    </citation>
    <scope>NUCLEOTIDE SEQUENCE [LARGE SCALE GENOMIC DNA]</scope>
    <source>
        <strain evidence="1 2">A4-653</strain>
    </source>
</reference>
<evidence type="ECO:0000313" key="2">
    <source>
        <dbReference type="Proteomes" id="UP000004903"/>
    </source>
</evidence>
<name>G5QKK1_SALRU</name>
<dbReference type="Proteomes" id="UP000004903">
    <property type="component" value="Unassembled WGS sequence"/>
</dbReference>
<gene>
    <name evidence="1" type="ORF">LTSERUB_3214</name>
</gene>
<dbReference type="PATRIC" id="fig|913081.3.peg.2509"/>
<proteinExistence type="predicted"/>
<evidence type="ECO:0000313" key="1">
    <source>
        <dbReference type="EMBL" id="EHC87157.1"/>
    </source>
</evidence>
<accession>G5QKK1</accession>
<protein>
    <submittedName>
        <fullName evidence="1">Uncharacterized protein</fullName>
    </submittedName>
</protein>
<sequence>MSVFALNNQLTPKIERKVRKSYRFFPGLQLKDLQIPVWIAD</sequence>
<organism evidence="1 2">
    <name type="scientific">Salmonella enterica subsp. enterica serovar Rubislaw str. A4-653</name>
    <dbReference type="NCBI Taxonomy" id="913081"/>
    <lineage>
        <taxon>Bacteria</taxon>
        <taxon>Pseudomonadati</taxon>
        <taxon>Pseudomonadota</taxon>
        <taxon>Gammaproteobacteria</taxon>
        <taxon>Enterobacterales</taxon>
        <taxon>Enterobacteriaceae</taxon>
        <taxon>Salmonella</taxon>
    </lineage>
</organism>
<comment type="caution">
    <text evidence="1">The sequence shown here is derived from an EMBL/GenBank/DDBJ whole genome shotgun (WGS) entry which is preliminary data.</text>
</comment>